<accession>A0AAD1ST96</accession>
<reference evidence="1" key="1">
    <citation type="submission" date="2022-03" db="EMBL/GenBank/DDBJ databases">
        <authorList>
            <person name="Alioto T."/>
            <person name="Alioto T."/>
            <person name="Gomez Garrido J."/>
        </authorList>
    </citation>
    <scope>NUCLEOTIDE SEQUENCE</scope>
</reference>
<dbReference type="EMBL" id="OW240919">
    <property type="protein sequence ID" value="CAH2311177.1"/>
    <property type="molecule type" value="Genomic_DNA"/>
</dbReference>
<keyword evidence="2" id="KW-1185">Reference proteome</keyword>
<gene>
    <name evidence="1" type="ORF">PECUL_23A042808</name>
</gene>
<organism evidence="1 2">
    <name type="scientific">Pelobates cultripes</name>
    <name type="common">Western spadefoot toad</name>
    <dbReference type="NCBI Taxonomy" id="61616"/>
    <lineage>
        <taxon>Eukaryota</taxon>
        <taxon>Metazoa</taxon>
        <taxon>Chordata</taxon>
        <taxon>Craniata</taxon>
        <taxon>Vertebrata</taxon>
        <taxon>Euteleostomi</taxon>
        <taxon>Amphibia</taxon>
        <taxon>Batrachia</taxon>
        <taxon>Anura</taxon>
        <taxon>Pelobatoidea</taxon>
        <taxon>Pelobatidae</taxon>
        <taxon>Pelobates</taxon>
    </lineage>
</organism>
<protein>
    <submittedName>
        <fullName evidence="1">Uncharacterized protein</fullName>
    </submittedName>
</protein>
<dbReference type="Proteomes" id="UP001295444">
    <property type="component" value="Chromosome 08"/>
</dbReference>
<name>A0AAD1ST96_PELCU</name>
<dbReference type="AlphaFoldDB" id="A0AAD1ST96"/>
<evidence type="ECO:0000313" key="2">
    <source>
        <dbReference type="Proteomes" id="UP001295444"/>
    </source>
</evidence>
<sequence>MSLRSLAELIPEFNFKKWNRCGIAHLHDLQNKGTLLPFHDLSTRYTITSIAHFSYRQLRSWWLMHMKIPAPDHQTHFLTHFEKCLIEGAPAKGPISAIYTLLNTNTELCHLPWAKAWETDIGCKYPKTPGSKPSTATKADQYPPADKYLIYHIQIAALTHIARNWLSTSTATMQELTKYVSTVGSYEMHTASITTRQPWKREV</sequence>
<proteinExistence type="predicted"/>
<evidence type="ECO:0000313" key="1">
    <source>
        <dbReference type="EMBL" id="CAH2311177.1"/>
    </source>
</evidence>